<dbReference type="InterPro" id="IPR052179">
    <property type="entry name" value="DD-CPase-like"/>
</dbReference>
<dbReference type="PANTHER" id="PTHR34385:SF1">
    <property type="entry name" value="PEPTIDOGLYCAN L-ALANYL-D-GLUTAMATE ENDOPEPTIDASE CWLK"/>
    <property type="match status" value="1"/>
</dbReference>
<dbReference type="CDD" id="cd14852">
    <property type="entry name" value="LD-carboxypeptidase"/>
    <property type="match status" value="1"/>
</dbReference>
<gene>
    <name evidence="4" type="ORF">QNI14_05600</name>
</gene>
<protein>
    <submittedName>
        <fullName evidence="4">M15 family metallopeptidase</fullName>
    </submittedName>
</protein>
<dbReference type="SUPFAM" id="SSF55166">
    <property type="entry name" value="Hedgehog/DD-peptidase"/>
    <property type="match status" value="1"/>
</dbReference>
<evidence type="ECO:0000313" key="5">
    <source>
        <dbReference type="Proteomes" id="UP001321481"/>
    </source>
</evidence>
<dbReference type="InterPro" id="IPR003709">
    <property type="entry name" value="VanY-like_core_dom"/>
</dbReference>
<dbReference type="InterPro" id="IPR009045">
    <property type="entry name" value="Zn_M74/Hedgehog-like"/>
</dbReference>
<feature type="region of interest" description="Disordered" evidence="1">
    <location>
        <begin position="48"/>
        <end position="80"/>
    </location>
</feature>
<dbReference type="InterPro" id="IPR058193">
    <property type="entry name" value="VanY/YodJ_core_dom"/>
</dbReference>
<accession>A0ABT6ZCN3</accession>
<keyword evidence="5" id="KW-1185">Reference proteome</keyword>
<evidence type="ECO:0000256" key="1">
    <source>
        <dbReference type="SAM" id="MobiDB-lite"/>
    </source>
</evidence>
<organism evidence="4 5">
    <name type="scientific">Microbacterium dauci</name>
    <dbReference type="NCBI Taxonomy" id="3048008"/>
    <lineage>
        <taxon>Bacteria</taxon>
        <taxon>Bacillati</taxon>
        <taxon>Actinomycetota</taxon>
        <taxon>Actinomycetes</taxon>
        <taxon>Micrococcales</taxon>
        <taxon>Microbacteriaceae</taxon>
        <taxon>Microbacterium</taxon>
    </lineage>
</organism>
<dbReference type="PANTHER" id="PTHR34385">
    <property type="entry name" value="D-ALANYL-D-ALANINE CARBOXYPEPTIDASE"/>
    <property type="match status" value="1"/>
</dbReference>
<feature type="domain" description="D-alanyl-D-alanine carboxypeptidase-like core" evidence="3">
    <location>
        <begin position="166"/>
        <end position="292"/>
    </location>
</feature>
<proteinExistence type="predicted"/>
<dbReference type="EMBL" id="JASJND010000004">
    <property type="protein sequence ID" value="MDJ1113920.1"/>
    <property type="molecule type" value="Genomic_DNA"/>
</dbReference>
<dbReference type="Pfam" id="PF02557">
    <property type="entry name" value="VanY"/>
    <property type="match status" value="1"/>
</dbReference>
<evidence type="ECO:0000256" key="2">
    <source>
        <dbReference type="SAM" id="Phobius"/>
    </source>
</evidence>
<keyword evidence="2" id="KW-0472">Membrane</keyword>
<keyword evidence="2" id="KW-1133">Transmembrane helix</keyword>
<feature type="compositionally biased region" description="Low complexity" evidence="1">
    <location>
        <begin position="56"/>
        <end position="80"/>
    </location>
</feature>
<keyword evidence="2" id="KW-0812">Transmembrane</keyword>
<reference evidence="4 5" key="1">
    <citation type="submission" date="2023-05" db="EMBL/GenBank/DDBJ databases">
        <title>Microbacterium dauci sp.nov., Isolated from Carrot Rhizosphere Soil.</title>
        <authorList>
            <person name="Xiao Z."/>
            <person name="Zheng J."/>
        </authorList>
    </citation>
    <scope>NUCLEOTIDE SEQUENCE [LARGE SCALE GENOMIC DNA]</scope>
    <source>
        <strain evidence="4 5">LX3-4</strain>
    </source>
</reference>
<evidence type="ECO:0000313" key="4">
    <source>
        <dbReference type="EMBL" id="MDJ1113920.1"/>
    </source>
</evidence>
<evidence type="ECO:0000259" key="3">
    <source>
        <dbReference type="Pfam" id="PF02557"/>
    </source>
</evidence>
<comment type="caution">
    <text evidence="4">The sequence shown here is derived from an EMBL/GenBank/DDBJ whole genome shotgun (WGS) entry which is preliminary data.</text>
</comment>
<feature type="transmembrane region" description="Helical" evidence="2">
    <location>
        <begin position="21"/>
        <end position="42"/>
    </location>
</feature>
<name>A0ABT6ZCN3_9MICO</name>
<sequence length="320" mass="33581">MPKTPPSRRAILRARRRRRALVILVLTSAMIATIVIFVPRALSGPAASERSEERSASSASATPEAAGGSPTPAASEPAAPAACDTPEVIAALESGSDADIVAAFGGGEPFRAAVAADAAPCIDLHDASRLWVVVNKRTPLDPLEYWPVPQARPQSTRIIAGGWLLDQTASALDELSAAVSDAGAGTIAVSSGFRPYDFQVDTYARHVANRGQEGADLRSARPGHSEHQTGLAVDVVACDGSGCGDHDGFGGTPQSDWIAANAWRYGFIVRYEDGHTDTTGYSPEPWHLRFVGHDLAAAYAEGGYTTLEEFFGLPAAPDYG</sequence>
<dbReference type="RefSeq" id="WP_283715428.1">
    <property type="nucleotide sequence ID" value="NZ_JASJND010000004.1"/>
</dbReference>
<dbReference type="Gene3D" id="3.30.1380.10">
    <property type="match status" value="1"/>
</dbReference>
<dbReference type="Proteomes" id="UP001321481">
    <property type="component" value="Unassembled WGS sequence"/>
</dbReference>